<dbReference type="NCBIfam" id="NF005567">
    <property type="entry name" value="PRK07238.1"/>
    <property type="match status" value="1"/>
</dbReference>
<name>A0A6G9XP54_NOCBR</name>
<feature type="active site" description="Proton donor/acceptor" evidence="2">
    <location>
        <position position="259"/>
    </location>
</feature>
<dbReference type="InterPro" id="IPR012337">
    <property type="entry name" value="RNaseH-like_sf"/>
</dbReference>
<feature type="region of interest" description="Disordered" evidence="4">
    <location>
        <begin position="150"/>
        <end position="171"/>
    </location>
</feature>
<dbReference type="CDD" id="cd07067">
    <property type="entry name" value="HP_PGM_like"/>
    <property type="match status" value="1"/>
</dbReference>
<sequence length="377" mass="40510">MTEREVIVEADGGSRGNPGPAGYGAVVYAADHVRVLAERREFIGVATNNVAEYRGLIAGLEAAVELGAQVVAVRMDSKLVVEQMSGRWKVKHAAMIPLADRARRLVADFERVSFTWIPRNENSHADRLANEAMDDGTLVDEVRGARAAERPTAPTFPESTAVAAQPAPGWTGAVGRPTRLLLLRHGQTELSVQRRYSGRGNPPLTELGREQAARAAKMLAAKGDITAVLSSPLSRARDTAQAAADALDAPLTVLDGLIETDFGDWEGLTFVEAAERDPELHARWLGDPSVPAPGGESFDQVRARVDGVRRDLVTQYPGANLVVVSHVTPIKTLLQLALAAGPSLLYRLHLDLASLSIAEFYPDGGSSVRLFNDTSYL</sequence>
<feature type="active site" description="Proton donor/acceptor; for phosphatase activity" evidence="1">
    <location>
        <position position="259"/>
    </location>
</feature>
<feature type="active site" description="Tele-phosphohistidine intermediate" evidence="1">
    <location>
        <position position="185"/>
    </location>
</feature>
<dbReference type="InterPro" id="IPR036397">
    <property type="entry name" value="RNaseH_sf"/>
</dbReference>
<dbReference type="FunFam" id="3.30.420.10:FF:000076">
    <property type="entry name" value="RBR-type E3 ubiquitin transferase"/>
    <property type="match status" value="1"/>
</dbReference>
<dbReference type="SUPFAM" id="SSF53254">
    <property type="entry name" value="Phosphoglycerate mutase-like"/>
    <property type="match status" value="1"/>
</dbReference>
<evidence type="ECO:0000259" key="5">
    <source>
        <dbReference type="PROSITE" id="PS50879"/>
    </source>
</evidence>
<proteinExistence type="predicted"/>
<dbReference type="CDD" id="cd09279">
    <property type="entry name" value="RNase_HI_like"/>
    <property type="match status" value="1"/>
</dbReference>
<dbReference type="InterPro" id="IPR029033">
    <property type="entry name" value="His_PPase_superfam"/>
</dbReference>
<dbReference type="InterPro" id="IPR014636">
    <property type="entry name" value="RNaseH/PGlycerate_mutase"/>
</dbReference>
<dbReference type="Pfam" id="PF00300">
    <property type="entry name" value="His_Phos_1"/>
    <property type="match status" value="1"/>
</dbReference>
<dbReference type="PANTHER" id="PTHR48100:SF1">
    <property type="entry name" value="HISTIDINE PHOSPHATASE FAMILY PROTEIN-RELATED"/>
    <property type="match status" value="1"/>
</dbReference>
<dbReference type="PROSITE" id="PS50879">
    <property type="entry name" value="RNASE_H_1"/>
    <property type="match status" value="1"/>
</dbReference>
<gene>
    <name evidence="6" type="ORF">F5X71_10725</name>
</gene>
<feature type="binding site" evidence="3">
    <location>
        <position position="235"/>
    </location>
    <ligand>
        <name>substrate</name>
    </ligand>
</feature>
<evidence type="ECO:0000256" key="4">
    <source>
        <dbReference type="SAM" id="MobiDB-lite"/>
    </source>
</evidence>
<protein>
    <submittedName>
        <fullName evidence="6">Bifunctional RNase H/acid phosphatase</fullName>
    </submittedName>
</protein>
<dbReference type="AlphaFoldDB" id="A0A6G9XP54"/>
<dbReference type="GO" id="GO:0005737">
    <property type="term" value="C:cytoplasm"/>
    <property type="evidence" value="ECO:0007669"/>
    <property type="project" value="TreeGrafter"/>
</dbReference>
<dbReference type="GO" id="GO:0016791">
    <property type="term" value="F:phosphatase activity"/>
    <property type="evidence" value="ECO:0007669"/>
    <property type="project" value="TreeGrafter"/>
</dbReference>
<evidence type="ECO:0000256" key="3">
    <source>
        <dbReference type="PIRSR" id="PIRSR613078-2"/>
    </source>
</evidence>
<dbReference type="EMBL" id="CP046171">
    <property type="protein sequence ID" value="QIS02732.1"/>
    <property type="molecule type" value="Genomic_DNA"/>
</dbReference>
<accession>A0A6G9XP54</accession>
<evidence type="ECO:0000313" key="7">
    <source>
        <dbReference type="Proteomes" id="UP000501705"/>
    </source>
</evidence>
<reference evidence="6 7" key="1">
    <citation type="journal article" date="2019" name="ACS Chem. Biol.">
        <title>Identification and Mobilization of a Cryptic Antibiotic Biosynthesis Gene Locus from a Human-Pathogenic Nocardia Isolate.</title>
        <authorList>
            <person name="Herisse M."/>
            <person name="Ishida K."/>
            <person name="Porter J.L."/>
            <person name="Howden B."/>
            <person name="Hertweck C."/>
            <person name="Stinear T.P."/>
            <person name="Pidot S.J."/>
        </authorList>
    </citation>
    <scope>NUCLEOTIDE SEQUENCE [LARGE SCALE GENOMIC DNA]</scope>
    <source>
        <strain evidence="6 7">AUSMDU00024985</strain>
    </source>
</reference>
<dbReference type="SUPFAM" id="SSF53098">
    <property type="entry name" value="Ribonuclease H-like"/>
    <property type="match status" value="1"/>
</dbReference>
<dbReference type="SMART" id="SM00855">
    <property type="entry name" value="PGAM"/>
    <property type="match status" value="1"/>
</dbReference>
<dbReference type="Gene3D" id="3.30.420.10">
    <property type="entry name" value="Ribonuclease H-like superfamily/Ribonuclease H"/>
    <property type="match status" value="1"/>
</dbReference>
<organism evidence="6 7">
    <name type="scientific">Nocardia brasiliensis</name>
    <dbReference type="NCBI Taxonomy" id="37326"/>
    <lineage>
        <taxon>Bacteria</taxon>
        <taxon>Bacillati</taxon>
        <taxon>Actinomycetota</taxon>
        <taxon>Actinomycetes</taxon>
        <taxon>Mycobacteriales</taxon>
        <taxon>Nocardiaceae</taxon>
        <taxon>Nocardia</taxon>
    </lineage>
</organism>
<dbReference type="GO" id="GO:0004523">
    <property type="term" value="F:RNA-DNA hybrid ribonuclease activity"/>
    <property type="evidence" value="ECO:0007669"/>
    <property type="project" value="InterPro"/>
</dbReference>
<dbReference type="Pfam" id="PF13456">
    <property type="entry name" value="RVT_3"/>
    <property type="match status" value="1"/>
</dbReference>
<dbReference type="InterPro" id="IPR050275">
    <property type="entry name" value="PGM_Phosphatase"/>
</dbReference>
<dbReference type="Proteomes" id="UP000501705">
    <property type="component" value="Chromosome"/>
</dbReference>
<evidence type="ECO:0000313" key="6">
    <source>
        <dbReference type="EMBL" id="QIS02732.1"/>
    </source>
</evidence>
<dbReference type="RefSeq" id="WP_167461811.1">
    <property type="nucleotide sequence ID" value="NZ_CP046171.1"/>
</dbReference>
<dbReference type="InterPro" id="IPR013078">
    <property type="entry name" value="His_Pase_superF_clade-1"/>
</dbReference>
<dbReference type="InterPro" id="IPR002156">
    <property type="entry name" value="RNaseH_domain"/>
</dbReference>
<dbReference type="PANTHER" id="PTHR48100">
    <property type="entry name" value="BROAD-SPECIFICITY PHOSPHATASE YOR283W-RELATED"/>
    <property type="match status" value="1"/>
</dbReference>
<evidence type="ECO:0000256" key="2">
    <source>
        <dbReference type="PIRSR" id="PIRSR613078-1"/>
    </source>
</evidence>
<dbReference type="PIRSF" id="PIRSF036922">
    <property type="entry name" value="RNaseH_PGAM"/>
    <property type="match status" value="1"/>
</dbReference>
<dbReference type="GO" id="GO:0003676">
    <property type="term" value="F:nucleic acid binding"/>
    <property type="evidence" value="ECO:0007669"/>
    <property type="project" value="InterPro"/>
</dbReference>
<dbReference type="Gene3D" id="3.40.50.1240">
    <property type="entry name" value="Phosphoglycerate mutase-like"/>
    <property type="match status" value="1"/>
</dbReference>
<evidence type="ECO:0000256" key="1">
    <source>
        <dbReference type="PIRSR" id="PIRSR036922-1"/>
    </source>
</evidence>
<feature type="domain" description="RNase H type-1" evidence="5">
    <location>
        <begin position="2"/>
        <end position="138"/>
    </location>
</feature>